<comment type="similarity">
    <text evidence="2">Belongs to the USE1 family.</text>
</comment>
<evidence type="ECO:0000313" key="13">
    <source>
        <dbReference type="Proteomes" id="UP001140949"/>
    </source>
</evidence>
<keyword evidence="3" id="KW-0813">Transport</keyword>
<feature type="transmembrane region" description="Helical" evidence="11">
    <location>
        <begin position="211"/>
        <end position="230"/>
    </location>
</feature>
<accession>A0AAX6FFH1</accession>
<protein>
    <recommendedName>
        <fullName evidence="14">USE1-like protein</fullName>
    </recommendedName>
</protein>
<evidence type="ECO:0000256" key="11">
    <source>
        <dbReference type="SAM" id="Phobius"/>
    </source>
</evidence>
<gene>
    <name evidence="12" type="ORF">M6B38_136665</name>
</gene>
<evidence type="ECO:0000313" key="12">
    <source>
        <dbReference type="EMBL" id="KAJ6814918.1"/>
    </source>
</evidence>
<evidence type="ECO:0000256" key="8">
    <source>
        <dbReference type="ARBA" id="ARBA00022989"/>
    </source>
</evidence>
<comment type="caution">
    <text evidence="12">The sequence shown here is derived from an EMBL/GenBank/DDBJ whole genome shotgun (WGS) entry which is preliminary data.</text>
</comment>
<dbReference type="Pfam" id="PF09753">
    <property type="entry name" value="Use1"/>
    <property type="match status" value="1"/>
</dbReference>
<dbReference type="GO" id="GO:0015031">
    <property type="term" value="P:protein transport"/>
    <property type="evidence" value="ECO:0007669"/>
    <property type="project" value="UniProtKB-KW"/>
</dbReference>
<dbReference type="CDD" id="cd15860">
    <property type="entry name" value="SNARE_USE1"/>
    <property type="match status" value="1"/>
</dbReference>
<feature type="compositionally biased region" description="Polar residues" evidence="10">
    <location>
        <begin position="93"/>
        <end position="102"/>
    </location>
</feature>
<keyword evidence="13" id="KW-1185">Reference proteome</keyword>
<dbReference type="InterPro" id="IPR019150">
    <property type="entry name" value="Vesicle_transport_protein_Use1"/>
</dbReference>
<evidence type="ECO:0000256" key="3">
    <source>
        <dbReference type="ARBA" id="ARBA00022448"/>
    </source>
</evidence>
<dbReference type="GO" id="GO:0006890">
    <property type="term" value="P:retrograde vesicle-mediated transport, Golgi to endoplasmic reticulum"/>
    <property type="evidence" value="ECO:0007669"/>
    <property type="project" value="TreeGrafter"/>
</dbReference>
<reference evidence="12" key="2">
    <citation type="submission" date="2023-04" db="EMBL/GenBank/DDBJ databases">
        <authorList>
            <person name="Bruccoleri R.E."/>
            <person name="Oakeley E.J."/>
            <person name="Faust A.-M."/>
            <person name="Dessus-Babus S."/>
            <person name="Altorfer M."/>
            <person name="Burckhardt D."/>
            <person name="Oertli M."/>
            <person name="Naumann U."/>
            <person name="Petersen F."/>
            <person name="Wong J."/>
        </authorList>
    </citation>
    <scope>NUCLEOTIDE SEQUENCE</scope>
    <source>
        <strain evidence="12">GSM-AAB239-AS_SAM_17_03QT</strain>
        <tissue evidence="12">Leaf</tissue>
    </source>
</reference>
<proteinExistence type="inferred from homology"/>
<keyword evidence="8 11" id="KW-1133">Transmembrane helix</keyword>
<dbReference type="GO" id="GO:0005484">
    <property type="term" value="F:SNAP receptor activity"/>
    <property type="evidence" value="ECO:0007669"/>
    <property type="project" value="TreeGrafter"/>
</dbReference>
<sequence>MGLSKTEVNLRRLLAAAPKQQNQAKLIHYITTLRELLEQLGAETASEGISSISKAKLNEYSEKIEALATNLSSPLTEAADRTSLEETTLRTEQGSNRVNSPPQLRRRHTSRTENEVITHAESGSAAAVKLDAAAQAHIEKHRQLQEDLTDEMVVLARQLKESSLMMSQSLNDTEKILDSTEKAVEHSLASTGRANTRAVEIYSETSKTSCFTFLVIFAMTFIFIMVVLLIRVT</sequence>
<keyword evidence="5" id="KW-0256">Endoplasmic reticulum</keyword>
<evidence type="ECO:0000256" key="10">
    <source>
        <dbReference type="SAM" id="MobiDB-lite"/>
    </source>
</evidence>
<organism evidence="12 13">
    <name type="scientific">Iris pallida</name>
    <name type="common">Sweet iris</name>
    <dbReference type="NCBI Taxonomy" id="29817"/>
    <lineage>
        <taxon>Eukaryota</taxon>
        <taxon>Viridiplantae</taxon>
        <taxon>Streptophyta</taxon>
        <taxon>Embryophyta</taxon>
        <taxon>Tracheophyta</taxon>
        <taxon>Spermatophyta</taxon>
        <taxon>Magnoliopsida</taxon>
        <taxon>Liliopsida</taxon>
        <taxon>Asparagales</taxon>
        <taxon>Iridaceae</taxon>
        <taxon>Iridoideae</taxon>
        <taxon>Irideae</taxon>
        <taxon>Iris</taxon>
    </lineage>
</organism>
<dbReference type="GO" id="GO:0031201">
    <property type="term" value="C:SNARE complex"/>
    <property type="evidence" value="ECO:0007669"/>
    <property type="project" value="TreeGrafter"/>
</dbReference>
<dbReference type="PANTHER" id="PTHR13050">
    <property type="entry name" value="USE1-LIKE PROTEIN"/>
    <property type="match status" value="1"/>
</dbReference>
<dbReference type="Proteomes" id="UP001140949">
    <property type="component" value="Unassembled WGS sequence"/>
</dbReference>
<evidence type="ECO:0000256" key="6">
    <source>
        <dbReference type="ARBA" id="ARBA00022892"/>
    </source>
</evidence>
<dbReference type="AlphaFoldDB" id="A0AAX6FFH1"/>
<evidence type="ECO:0000256" key="7">
    <source>
        <dbReference type="ARBA" id="ARBA00022927"/>
    </source>
</evidence>
<evidence type="ECO:0000256" key="4">
    <source>
        <dbReference type="ARBA" id="ARBA00022692"/>
    </source>
</evidence>
<keyword evidence="9 11" id="KW-0472">Membrane</keyword>
<feature type="compositionally biased region" description="Basic and acidic residues" evidence="10">
    <location>
        <begin position="78"/>
        <end position="89"/>
    </location>
</feature>
<evidence type="ECO:0000256" key="2">
    <source>
        <dbReference type="ARBA" id="ARBA00007891"/>
    </source>
</evidence>
<evidence type="ECO:0008006" key="14">
    <source>
        <dbReference type="Google" id="ProtNLM"/>
    </source>
</evidence>
<evidence type="ECO:0000256" key="1">
    <source>
        <dbReference type="ARBA" id="ARBA00004163"/>
    </source>
</evidence>
<dbReference type="PANTHER" id="PTHR13050:SF7">
    <property type="entry name" value="VESICLE TRANSPORT PROTEIN USE1"/>
    <property type="match status" value="1"/>
</dbReference>
<evidence type="ECO:0000256" key="9">
    <source>
        <dbReference type="ARBA" id="ARBA00023136"/>
    </source>
</evidence>
<name>A0AAX6FFH1_IRIPA</name>
<dbReference type="EMBL" id="JANAVB010029453">
    <property type="protein sequence ID" value="KAJ6814918.1"/>
    <property type="molecule type" value="Genomic_DNA"/>
</dbReference>
<keyword evidence="4 11" id="KW-0812">Transmembrane</keyword>
<comment type="subcellular location">
    <subcellularLocation>
        <location evidence="1">Endoplasmic reticulum membrane</location>
        <topology evidence="1">Single-pass type IV membrane protein</topology>
    </subcellularLocation>
</comment>
<evidence type="ECO:0000256" key="5">
    <source>
        <dbReference type="ARBA" id="ARBA00022824"/>
    </source>
</evidence>
<feature type="region of interest" description="Disordered" evidence="10">
    <location>
        <begin position="75"/>
        <end position="113"/>
    </location>
</feature>
<dbReference type="GO" id="GO:0005789">
    <property type="term" value="C:endoplasmic reticulum membrane"/>
    <property type="evidence" value="ECO:0007669"/>
    <property type="project" value="UniProtKB-SubCell"/>
</dbReference>
<keyword evidence="7" id="KW-0653">Protein transport</keyword>
<keyword evidence="6" id="KW-0931">ER-Golgi transport</keyword>
<reference evidence="12" key="1">
    <citation type="journal article" date="2023" name="GigaByte">
        <title>Genome assembly of the bearded iris, Iris pallida Lam.</title>
        <authorList>
            <person name="Bruccoleri R.E."/>
            <person name="Oakeley E.J."/>
            <person name="Faust A.M.E."/>
            <person name="Altorfer M."/>
            <person name="Dessus-Babus S."/>
            <person name="Burckhardt D."/>
            <person name="Oertli M."/>
            <person name="Naumann U."/>
            <person name="Petersen F."/>
            <person name="Wong J."/>
        </authorList>
    </citation>
    <scope>NUCLEOTIDE SEQUENCE</scope>
    <source>
        <strain evidence="12">GSM-AAB239-AS_SAM_17_03QT</strain>
    </source>
</reference>